<dbReference type="InterPro" id="IPR007351">
    <property type="entry name" value="YjbR"/>
</dbReference>
<dbReference type="PANTHER" id="PTHR35145">
    <property type="entry name" value="CYTOPLASMIC PROTEIN-RELATED"/>
    <property type="match status" value="1"/>
</dbReference>
<dbReference type="RefSeq" id="WP_093417900.1">
    <property type="nucleotide sequence ID" value="NZ_FOZX01000004.1"/>
</dbReference>
<dbReference type="Proteomes" id="UP000198852">
    <property type="component" value="Unassembled WGS sequence"/>
</dbReference>
<gene>
    <name evidence="1" type="ORF">SAMN05660874_03049</name>
</gene>
<proteinExistence type="predicted"/>
<sequence length="129" mass="14493">MEAQRLQDVAEEAAGGLLAAELEHPFGPDCEVYKVGGKMFLLSMQLRGTPLATVKCAPEDVTALVQRYDDITTGYHLNKRHWISVWPGEEVDDDLLRDLVKNSYLLVADSIPRSRRPLTSEVRFSTDTF</sequence>
<keyword evidence="2" id="KW-1185">Reference proteome</keyword>
<dbReference type="OrthoDB" id="3194910at2"/>
<keyword evidence="1" id="KW-0238">DNA-binding</keyword>
<evidence type="ECO:0000313" key="2">
    <source>
        <dbReference type="Proteomes" id="UP000198852"/>
    </source>
</evidence>
<protein>
    <submittedName>
        <fullName evidence="1">Predicted DNA-binding protein, MmcQ/YjbR family</fullName>
    </submittedName>
</protein>
<dbReference type="Gene3D" id="3.90.1150.30">
    <property type="match status" value="1"/>
</dbReference>
<accession>A0A1I6SB39</accession>
<dbReference type="Pfam" id="PF04237">
    <property type="entry name" value="YjbR"/>
    <property type="match status" value="1"/>
</dbReference>
<dbReference type="InterPro" id="IPR038056">
    <property type="entry name" value="YjbR-like_sf"/>
</dbReference>
<organism evidence="1 2">
    <name type="scientific">Saccharopolyspora flava</name>
    <dbReference type="NCBI Taxonomy" id="95161"/>
    <lineage>
        <taxon>Bacteria</taxon>
        <taxon>Bacillati</taxon>
        <taxon>Actinomycetota</taxon>
        <taxon>Actinomycetes</taxon>
        <taxon>Pseudonocardiales</taxon>
        <taxon>Pseudonocardiaceae</taxon>
        <taxon>Saccharopolyspora</taxon>
    </lineage>
</organism>
<evidence type="ECO:0000313" key="1">
    <source>
        <dbReference type="EMBL" id="SFS74123.1"/>
    </source>
</evidence>
<dbReference type="InterPro" id="IPR058532">
    <property type="entry name" value="YjbR/MT2646/Rv2570-like"/>
</dbReference>
<dbReference type="SUPFAM" id="SSF142906">
    <property type="entry name" value="YjbR-like"/>
    <property type="match status" value="1"/>
</dbReference>
<dbReference type="STRING" id="95161.SAMN05660874_03049"/>
<dbReference type="EMBL" id="FOZX01000004">
    <property type="protein sequence ID" value="SFS74123.1"/>
    <property type="molecule type" value="Genomic_DNA"/>
</dbReference>
<reference evidence="2" key="1">
    <citation type="submission" date="2016-10" db="EMBL/GenBank/DDBJ databases">
        <authorList>
            <person name="Varghese N."/>
            <person name="Submissions S."/>
        </authorList>
    </citation>
    <scope>NUCLEOTIDE SEQUENCE [LARGE SCALE GENOMIC DNA]</scope>
    <source>
        <strain evidence="2">DSM 44771</strain>
    </source>
</reference>
<dbReference type="GO" id="GO:0003677">
    <property type="term" value="F:DNA binding"/>
    <property type="evidence" value="ECO:0007669"/>
    <property type="project" value="UniProtKB-KW"/>
</dbReference>
<dbReference type="AlphaFoldDB" id="A0A1I6SB39"/>
<dbReference type="PANTHER" id="PTHR35145:SF1">
    <property type="entry name" value="CYTOPLASMIC PROTEIN"/>
    <property type="match status" value="1"/>
</dbReference>
<name>A0A1I6SB39_9PSEU</name>